<dbReference type="GeneID" id="120266508"/>
<reference evidence="4" key="1">
    <citation type="submission" date="2025-08" db="UniProtKB">
        <authorList>
            <consortium name="RefSeq"/>
        </authorList>
    </citation>
    <scope>IDENTIFICATION</scope>
</reference>
<dbReference type="GO" id="GO:0006952">
    <property type="term" value="P:defense response"/>
    <property type="evidence" value="ECO:0007669"/>
    <property type="project" value="InterPro"/>
</dbReference>
<organism evidence="3 4">
    <name type="scientific">Dioscorea cayennensis subsp. rotundata</name>
    <name type="common">White Guinea yam</name>
    <name type="synonym">Dioscorea rotundata</name>
    <dbReference type="NCBI Taxonomy" id="55577"/>
    <lineage>
        <taxon>Eukaryota</taxon>
        <taxon>Viridiplantae</taxon>
        <taxon>Streptophyta</taxon>
        <taxon>Embryophyta</taxon>
        <taxon>Tracheophyta</taxon>
        <taxon>Spermatophyta</taxon>
        <taxon>Magnoliopsida</taxon>
        <taxon>Liliopsida</taxon>
        <taxon>Dioscoreales</taxon>
        <taxon>Dioscoreaceae</taxon>
        <taxon>Dioscorea</taxon>
    </lineage>
</organism>
<sequence>MASKLEVDVELKSSADKFWGGITATDELFIKIFPEQYKSIEILEGDGNNVGTVRLIKFNEGMPIVKFSKEKIEVADEANKLVTYSVMEGDILSYYKTFRATLQVIPKGDGSLVKWSVLYDKTNEEVPEPDFVKETAIHTFKGLDEYLLKN</sequence>
<dbReference type="SUPFAM" id="SSF55961">
    <property type="entry name" value="Bet v1-like"/>
    <property type="match status" value="1"/>
</dbReference>
<proteinExistence type="inferred from homology"/>
<dbReference type="InterPro" id="IPR023393">
    <property type="entry name" value="START-like_dom_sf"/>
</dbReference>
<evidence type="ECO:0000313" key="4">
    <source>
        <dbReference type="RefSeq" id="XP_039130075.1"/>
    </source>
</evidence>
<accession>A0AB40BRH4</accession>
<dbReference type="Pfam" id="PF00407">
    <property type="entry name" value="Bet_v_1"/>
    <property type="match status" value="1"/>
</dbReference>
<dbReference type="Gene3D" id="3.30.530.20">
    <property type="match status" value="1"/>
</dbReference>
<dbReference type="InterPro" id="IPR000916">
    <property type="entry name" value="Bet_v_I/MLP"/>
</dbReference>
<feature type="domain" description="Bet v I/Major latex protein" evidence="2">
    <location>
        <begin position="1"/>
        <end position="150"/>
    </location>
</feature>
<dbReference type="FunFam" id="3.30.530.20:FF:000007">
    <property type="entry name" value="Major pollen allergen Bet v 1-A"/>
    <property type="match status" value="1"/>
</dbReference>
<gene>
    <name evidence="4" type="primary">LOC120266508</name>
</gene>
<dbReference type="GO" id="GO:0004864">
    <property type="term" value="F:protein phosphatase inhibitor activity"/>
    <property type="evidence" value="ECO:0007669"/>
    <property type="project" value="InterPro"/>
</dbReference>
<dbReference type="AlphaFoldDB" id="A0AB40BRH4"/>
<dbReference type="InterPro" id="IPR024949">
    <property type="entry name" value="Bet_v_I_allergen"/>
</dbReference>
<dbReference type="Proteomes" id="UP001515500">
    <property type="component" value="Chromosome 8"/>
</dbReference>
<dbReference type="GO" id="GO:0010427">
    <property type="term" value="F:abscisic acid binding"/>
    <property type="evidence" value="ECO:0007669"/>
    <property type="project" value="InterPro"/>
</dbReference>
<evidence type="ECO:0000259" key="2">
    <source>
        <dbReference type="SMART" id="SM01037"/>
    </source>
</evidence>
<protein>
    <submittedName>
        <fullName evidence="4">MLP-like protein 423</fullName>
    </submittedName>
</protein>
<dbReference type="SMART" id="SM01037">
    <property type="entry name" value="Bet_v_1"/>
    <property type="match status" value="1"/>
</dbReference>
<dbReference type="InterPro" id="IPR051761">
    <property type="entry name" value="MLP-like_ligand-binding"/>
</dbReference>
<dbReference type="CDD" id="cd07816">
    <property type="entry name" value="Bet_v1-like"/>
    <property type="match status" value="1"/>
</dbReference>
<dbReference type="GO" id="GO:0038023">
    <property type="term" value="F:signaling receptor activity"/>
    <property type="evidence" value="ECO:0007669"/>
    <property type="project" value="InterPro"/>
</dbReference>
<evidence type="ECO:0000313" key="3">
    <source>
        <dbReference type="Proteomes" id="UP001515500"/>
    </source>
</evidence>
<dbReference type="RefSeq" id="XP_039130075.1">
    <property type="nucleotide sequence ID" value="XM_039274141.1"/>
</dbReference>
<dbReference type="PANTHER" id="PTHR31907">
    <property type="entry name" value="MLP-LIKE PROTEIN 423"/>
    <property type="match status" value="1"/>
</dbReference>
<name>A0AB40BRH4_DIOCR</name>
<comment type="similarity">
    <text evidence="1">Belongs to the BetVI family.</text>
</comment>
<evidence type="ECO:0000256" key="1">
    <source>
        <dbReference type="ARBA" id="ARBA00009744"/>
    </source>
</evidence>
<dbReference type="GO" id="GO:0009738">
    <property type="term" value="P:abscisic acid-activated signaling pathway"/>
    <property type="evidence" value="ECO:0007669"/>
    <property type="project" value="InterPro"/>
</dbReference>
<dbReference type="PRINTS" id="PR00634">
    <property type="entry name" value="BETALLERGEN"/>
</dbReference>
<keyword evidence="3" id="KW-1185">Reference proteome</keyword>